<dbReference type="PANTHER" id="PTHR43228">
    <property type="entry name" value="TWO-COMPONENT RESPONSE REGULATOR"/>
    <property type="match status" value="1"/>
</dbReference>
<organism evidence="2 3">
    <name type="scientific">Nitrosopumilus adriaticus</name>
    <dbReference type="NCBI Taxonomy" id="1580092"/>
    <lineage>
        <taxon>Archaea</taxon>
        <taxon>Nitrososphaerota</taxon>
        <taxon>Nitrososphaeria</taxon>
        <taxon>Nitrosopumilales</taxon>
        <taxon>Nitrosopumilaceae</taxon>
        <taxon>Nitrosopumilus</taxon>
    </lineage>
</organism>
<dbReference type="KEGG" id="nin:NADRNF5_1887"/>
<evidence type="ECO:0000259" key="1">
    <source>
        <dbReference type="PROSITE" id="PS50110"/>
    </source>
</evidence>
<reference evidence="3" key="1">
    <citation type="submission" date="2015-03" db="EMBL/GenBank/DDBJ databases">
        <title>Characterization of two novel Thaumarchaeota isolated from the Northern Adriatic Sea.</title>
        <authorList>
            <person name="Bayer B."/>
            <person name="Vojvoda J."/>
            <person name="Offre P."/>
            <person name="Srivastava A."/>
            <person name="Elisabeth N."/>
            <person name="Garcia J.A.L."/>
            <person name="Schleper C."/>
            <person name="Herndl G.J."/>
        </authorList>
    </citation>
    <scope>NUCLEOTIDE SEQUENCE [LARGE SCALE GENOMIC DNA]</scope>
    <source>
        <strain evidence="3">NF5</strain>
    </source>
</reference>
<dbReference type="AlphaFoldDB" id="A0A0D5C5D0"/>
<keyword evidence="3" id="KW-1185">Reference proteome</keyword>
<dbReference type="SMART" id="SM00448">
    <property type="entry name" value="REC"/>
    <property type="match status" value="1"/>
</dbReference>
<reference evidence="2 3" key="2">
    <citation type="journal article" date="2016" name="ISME J.">
        <title>Physiological and genomic characterization of two novel marine thaumarchaeal strains indicates niche differentiation.</title>
        <authorList>
            <person name="Bayer B."/>
            <person name="Vojvoda J."/>
            <person name="Offre P."/>
            <person name="Alves R.J."/>
            <person name="Elisabeth N.H."/>
            <person name="Garcia J.A."/>
            <person name="Volland J.M."/>
            <person name="Srivastava A."/>
            <person name="Schleper C."/>
            <person name="Herndl G.J."/>
        </authorList>
    </citation>
    <scope>NUCLEOTIDE SEQUENCE [LARGE SCALE GENOMIC DNA]</scope>
    <source>
        <strain evidence="2 3">NF5</strain>
    </source>
</reference>
<dbReference type="PANTHER" id="PTHR43228:SF1">
    <property type="entry name" value="TWO-COMPONENT RESPONSE REGULATOR ARR22"/>
    <property type="match status" value="1"/>
</dbReference>
<feature type="domain" description="Response regulatory" evidence="1">
    <location>
        <begin position="8"/>
        <end position="125"/>
    </location>
</feature>
<protein>
    <submittedName>
        <fullName evidence="2">Putative chemotaxis response regulator receiver protein CheY</fullName>
    </submittedName>
</protein>
<dbReference type="Gene3D" id="3.40.50.2300">
    <property type="match status" value="1"/>
</dbReference>
<dbReference type="InterPro" id="IPR011006">
    <property type="entry name" value="CheY-like_superfamily"/>
</dbReference>
<sequence>MNPIRFSKILIVDDSESFRIKVKRLLIDAQVGYYHYEAKDGEEGISMYKKYKPHIVIMDIMMPNVGGIQAINEIMEFDPDAKIIVVSTRENKEIIDAAVKSGGAKDYIIKPFSSGAVVMTVSKQLSMNRDYKRSSTSFKQIKDLKRK</sequence>
<dbReference type="Pfam" id="PF00072">
    <property type="entry name" value="Response_reg"/>
    <property type="match status" value="1"/>
</dbReference>
<evidence type="ECO:0000313" key="2">
    <source>
        <dbReference type="EMBL" id="AJW71565.1"/>
    </source>
</evidence>
<dbReference type="InterPro" id="IPR052048">
    <property type="entry name" value="ST_Response_Regulator"/>
</dbReference>
<proteinExistence type="predicted"/>
<dbReference type="HOGENOM" id="CLU_000445_69_15_2"/>
<gene>
    <name evidence="2" type="primary">cheY</name>
    <name evidence="2" type="ORF">NADRNF5_1887</name>
</gene>
<evidence type="ECO:0000313" key="3">
    <source>
        <dbReference type="Proteomes" id="UP000032408"/>
    </source>
</evidence>
<dbReference type="GeneID" id="24821045"/>
<name>A0A0D5C5D0_9ARCH</name>
<dbReference type="GO" id="GO:0000160">
    <property type="term" value="P:phosphorelay signal transduction system"/>
    <property type="evidence" value="ECO:0007669"/>
    <property type="project" value="InterPro"/>
</dbReference>
<dbReference type="SUPFAM" id="SSF52172">
    <property type="entry name" value="CheY-like"/>
    <property type="match status" value="1"/>
</dbReference>
<accession>A0A0D5C5D0</accession>
<dbReference type="OrthoDB" id="2830at2157"/>
<dbReference type="Proteomes" id="UP000032408">
    <property type="component" value="Chromosome"/>
</dbReference>
<dbReference type="InterPro" id="IPR001789">
    <property type="entry name" value="Sig_transdc_resp-reg_receiver"/>
</dbReference>
<dbReference type="STRING" id="1580092.NADRNF5_1887"/>
<dbReference type="PROSITE" id="PS50110">
    <property type="entry name" value="RESPONSE_REGULATORY"/>
    <property type="match status" value="1"/>
</dbReference>
<dbReference type="RefSeq" id="WP_082052008.1">
    <property type="nucleotide sequence ID" value="NZ_CP011070.1"/>
</dbReference>
<dbReference type="EMBL" id="CP011070">
    <property type="protein sequence ID" value="AJW71565.1"/>
    <property type="molecule type" value="Genomic_DNA"/>
</dbReference>